<organism evidence="1 2">
    <name type="scientific">Parvularcula maris</name>
    <dbReference type="NCBI Taxonomy" id="2965077"/>
    <lineage>
        <taxon>Bacteria</taxon>
        <taxon>Pseudomonadati</taxon>
        <taxon>Pseudomonadota</taxon>
        <taxon>Alphaproteobacteria</taxon>
        <taxon>Parvularculales</taxon>
        <taxon>Parvularculaceae</taxon>
        <taxon>Parvularcula</taxon>
    </lineage>
</organism>
<dbReference type="AlphaFoldDB" id="A0A9X2L9V6"/>
<dbReference type="EMBL" id="JANIBC010000007">
    <property type="protein sequence ID" value="MCQ8185712.1"/>
    <property type="molecule type" value="Genomic_DNA"/>
</dbReference>
<name>A0A9X2L9V6_9PROT</name>
<dbReference type="Proteomes" id="UP001142610">
    <property type="component" value="Unassembled WGS sequence"/>
</dbReference>
<dbReference type="RefSeq" id="WP_256619599.1">
    <property type="nucleotide sequence ID" value="NZ_JANIBC010000007.1"/>
</dbReference>
<proteinExistence type="predicted"/>
<sequence>MTGTKTKAGAAAGAVGVLAVAGTLFFGGDDEVPEASDVIAEEREVLTEAPVVRPEMTEASAETSMRFCSPAVLGGDGCAEAEAVAGQVQGLFRAEAMPNRTLTLISGEDGTEDEATDCQRFAELRRAGYGAKTGGDMAREAQLARVCGLVLMAGRAQPAEGPPPGQGLFSVIPRAELPSLGEAVFDADAVIVIESESPLIWSIEDSDLRGEFVHVGTADFDGDPGAEYLIEWRLQSVGGSARAIGYGLAEGTPPSFRTVDPFAAG</sequence>
<gene>
    <name evidence="1" type="ORF">NOG11_09925</name>
</gene>
<reference evidence="1" key="1">
    <citation type="submission" date="2022-07" db="EMBL/GenBank/DDBJ databases">
        <title>Parvularcula maris sp. nov., an algicidal bacterium isolated from seawater.</title>
        <authorList>
            <person name="Li F."/>
        </authorList>
    </citation>
    <scope>NUCLEOTIDE SEQUENCE</scope>
    <source>
        <strain evidence="1">BGMRC 0090</strain>
    </source>
</reference>
<keyword evidence="2" id="KW-1185">Reference proteome</keyword>
<protein>
    <submittedName>
        <fullName evidence="1">Uncharacterized protein</fullName>
    </submittedName>
</protein>
<comment type="caution">
    <text evidence="1">The sequence shown here is derived from an EMBL/GenBank/DDBJ whole genome shotgun (WGS) entry which is preliminary data.</text>
</comment>
<accession>A0A9X2L9V6</accession>
<evidence type="ECO:0000313" key="2">
    <source>
        <dbReference type="Proteomes" id="UP001142610"/>
    </source>
</evidence>
<evidence type="ECO:0000313" key="1">
    <source>
        <dbReference type="EMBL" id="MCQ8185712.1"/>
    </source>
</evidence>